<comment type="caution">
    <text evidence="1">The sequence shown here is derived from an EMBL/GenBank/DDBJ whole genome shotgun (WGS) entry which is preliminary data.</text>
</comment>
<evidence type="ECO:0000313" key="1">
    <source>
        <dbReference type="EMBL" id="KAF6357146.1"/>
    </source>
</evidence>
<organism evidence="1 2">
    <name type="scientific">Rhinolophus ferrumequinum</name>
    <name type="common">Greater horseshoe bat</name>
    <dbReference type="NCBI Taxonomy" id="59479"/>
    <lineage>
        <taxon>Eukaryota</taxon>
        <taxon>Metazoa</taxon>
        <taxon>Chordata</taxon>
        <taxon>Craniata</taxon>
        <taxon>Vertebrata</taxon>
        <taxon>Euteleostomi</taxon>
        <taxon>Mammalia</taxon>
        <taxon>Eutheria</taxon>
        <taxon>Laurasiatheria</taxon>
        <taxon>Chiroptera</taxon>
        <taxon>Yinpterochiroptera</taxon>
        <taxon>Rhinolophoidea</taxon>
        <taxon>Rhinolophidae</taxon>
        <taxon>Rhinolophinae</taxon>
        <taxon>Rhinolophus</taxon>
    </lineage>
</organism>
<dbReference type="EMBL" id="JACAGC010000007">
    <property type="protein sequence ID" value="KAF6357146.1"/>
    <property type="molecule type" value="Genomic_DNA"/>
</dbReference>
<name>A0A7J7Y645_RHIFE</name>
<proteinExistence type="predicted"/>
<protein>
    <submittedName>
        <fullName evidence="1">Uncharacterized protein</fullName>
    </submittedName>
</protein>
<reference evidence="1 2" key="1">
    <citation type="journal article" date="2020" name="Nature">
        <title>Six reference-quality genomes reveal evolution of bat adaptations.</title>
        <authorList>
            <person name="Jebb D."/>
            <person name="Huang Z."/>
            <person name="Pippel M."/>
            <person name="Hughes G.M."/>
            <person name="Lavrichenko K."/>
            <person name="Devanna P."/>
            <person name="Winkler S."/>
            <person name="Jermiin L.S."/>
            <person name="Skirmuntt E.C."/>
            <person name="Katzourakis A."/>
            <person name="Burkitt-Gray L."/>
            <person name="Ray D.A."/>
            <person name="Sullivan K.A.M."/>
            <person name="Roscito J.G."/>
            <person name="Kirilenko B.M."/>
            <person name="Davalos L.M."/>
            <person name="Corthals A.P."/>
            <person name="Power M.L."/>
            <person name="Jones G."/>
            <person name="Ransome R.D."/>
            <person name="Dechmann D.K.N."/>
            <person name="Locatelli A.G."/>
            <person name="Puechmaille S.J."/>
            <person name="Fedrigo O."/>
            <person name="Jarvis E.D."/>
            <person name="Hiller M."/>
            <person name="Vernes S.C."/>
            <person name="Myers E.W."/>
            <person name="Teeling E.C."/>
        </authorList>
    </citation>
    <scope>NUCLEOTIDE SEQUENCE [LARGE SCALE GENOMIC DNA]</scope>
    <source>
        <strain evidence="1">MRhiFer1</strain>
        <tissue evidence="1">Lung</tissue>
    </source>
</reference>
<gene>
    <name evidence="1" type="ORF">mRhiFer1_010067</name>
</gene>
<evidence type="ECO:0000313" key="2">
    <source>
        <dbReference type="Proteomes" id="UP000585614"/>
    </source>
</evidence>
<accession>A0A7J7Y645</accession>
<dbReference type="Proteomes" id="UP000585614">
    <property type="component" value="Unassembled WGS sequence"/>
</dbReference>
<sequence>MKGEDSDMAAASVHMWGRVGLNKEKNGLCQFLRPEESHISRRCPKPDNSLPHHMSLPPFQLLSQCWNSKRVILLVDKSVCNPFKRSACECSCPLFHSVTICWLSQPEIMGTSLPGNGTLGWGGAGICCSSGDWGEPSQPKYPS</sequence>
<dbReference type="AlphaFoldDB" id="A0A7J7Y645"/>